<evidence type="ECO:0000256" key="2">
    <source>
        <dbReference type="SAM" id="Phobius"/>
    </source>
</evidence>
<keyword evidence="2" id="KW-0812">Transmembrane</keyword>
<dbReference type="AlphaFoldDB" id="A0A518G1H3"/>
<keyword evidence="2" id="KW-1133">Transmembrane helix</keyword>
<feature type="transmembrane region" description="Helical" evidence="2">
    <location>
        <begin position="299"/>
        <end position="317"/>
    </location>
</feature>
<dbReference type="Gene3D" id="1.20.120.1220">
    <property type="match status" value="1"/>
</dbReference>
<dbReference type="InterPro" id="IPR000045">
    <property type="entry name" value="Prepilin_IV_endopep_pep"/>
</dbReference>
<dbReference type="GO" id="GO:0005886">
    <property type="term" value="C:plasma membrane"/>
    <property type="evidence" value="ECO:0007669"/>
    <property type="project" value="TreeGrafter"/>
</dbReference>
<sequence length="412" mass="45908">MLSGFIALPLPARIACVALIAILAARFANWAIYNWAYHRRALGPWSKPPQGAAARSWADHLPGWGWWRLRRESSTCSGRFWLRPLLLELLFPVASAWYYHFYISGGALGLKPAALGISPEQLHWQFAGHFVLLWLMTVATFIDFDEQSIPDYVTVPGTLIGLAGAALAPAWLPLNGRGIELQASFPDAWPASWNGTWGLMYALAIVLVWGFALLDRRWISRRGIAKGVQYFWARMFRHRTIWIPVLAITILLAGGITLAWMQQIPRWSYLLSSLMGLAFAGGVTWAVRLSASWGLQVEALGFGDVTLMAMIGTYIGWHPSLIVFFLAPLISIAFVLVRWMLTGETATPYGPYLCAATVVLLVYWNSFWIGWAEPVFQLGGIILGIVVACVVLMGVMLWIWRLVKQTLGLGGY</sequence>
<reference evidence="4 5" key="1">
    <citation type="submission" date="2019-02" db="EMBL/GenBank/DDBJ databases">
        <title>Deep-cultivation of Planctomycetes and their phenomic and genomic characterization uncovers novel biology.</title>
        <authorList>
            <person name="Wiegand S."/>
            <person name="Jogler M."/>
            <person name="Boedeker C."/>
            <person name="Pinto D."/>
            <person name="Vollmers J."/>
            <person name="Rivas-Marin E."/>
            <person name="Kohn T."/>
            <person name="Peeters S.H."/>
            <person name="Heuer A."/>
            <person name="Rast P."/>
            <person name="Oberbeckmann S."/>
            <person name="Bunk B."/>
            <person name="Jeske O."/>
            <person name="Meyerdierks A."/>
            <person name="Storesund J.E."/>
            <person name="Kallscheuer N."/>
            <person name="Luecker S."/>
            <person name="Lage O.M."/>
            <person name="Pohl T."/>
            <person name="Merkel B.J."/>
            <person name="Hornburger P."/>
            <person name="Mueller R.-W."/>
            <person name="Bruemmer F."/>
            <person name="Labrenz M."/>
            <person name="Spormann A.M."/>
            <person name="Op den Camp H."/>
            <person name="Overmann J."/>
            <person name="Amann R."/>
            <person name="Jetten M.S.M."/>
            <person name="Mascher T."/>
            <person name="Medema M.H."/>
            <person name="Devos D.P."/>
            <person name="Kaster A.-K."/>
            <person name="Ovreas L."/>
            <person name="Rohde M."/>
            <person name="Galperin M.Y."/>
            <person name="Jogler C."/>
        </authorList>
    </citation>
    <scope>NUCLEOTIDE SEQUENCE [LARGE SCALE GENOMIC DNA]</scope>
    <source>
        <strain evidence="4 5">Q31a</strain>
    </source>
</reference>
<dbReference type="EMBL" id="CP036298">
    <property type="protein sequence ID" value="QDV22445.1"/>
    <property type="molecule type" value="Genomic_DNA"/>
</dbReference>
<organism evidence="4 5">
    <name type="scientific">Aureliella helgolandensis</name>
    <dbReference type="NCBI Taxonomy" id="2527968"/>
    <lineage>
        <taxon>Bacteria</taxon>
        <taxon>Pseudomonadati</taxon>
        <taxon>Planctomycetota</taxon>
        <taxon>Planctomycetia</taxon>
        <taxon>Pirellulales</taxon>
        <taxon>Pirellulaceae</taxon>
        <taxon>Aureliella</taxon>
    </lineage>
</organism>
<name>A0A518G1H3_9BACT</name>
<feature type="domain" description="Prepilin type IV endopeptidase peptidase" evidence="3">
    <location>
        <begin position="241"/>
        <end position="335"/>
    </location>
</feature>
<dbReference type="Proteomes" id="UP000318017">
    <property type="component" value="Chromosome"/>
</dbReference>
<feature type="transmembrane region" description="Helical" evidence="2">
    <location>
        <begin position="267"/>
        <end position="287"/>
    </location>
</feature>
<feature type="transmembrane region" description="Helical" evidence="2">
    <location>
        <begin position="122"/>
        <end position="142"/>
    </location>
</feature>
<feature type="transmembrane region" description="Helical" evidence="2">
    <location>
        <begin position="194"/>
        <end position="214"/>
    </location>
</feature>
<dbReference type="Pfam" id="PF01478">
    <property type="entry name" value="Peptidase_A24"/>
    <property type="match status" value="1"/>
</dbReference>
<dbReference type="GO" id="GO:0006465">
    <property type="term" value="P:signal peptide processing"/>
    <property type="evidence" value="ECO:0007669"/>
    <property type="project" value="TreeGrafter"/>
</dbReference>
<feature type="transmembrane region" description="Helical" evidence="2">
    <location>
        <begin position="378"/>
        <end position="400"/>
    </location>
</feature>
<dbReference type="KEGG" id="ahel:Q31a_07300"/>
<comment type="similarity">
    <text evidence="1">Belongs to the peptidase A24 family.</text>
</comment>
<dbReference type="PANTHER" id="PTHR30487">
    <property type="entry name" value="TYPE 4 PREPILIN-LIKE PROTEINS LEADER PEPTIDE-PROCESSING ENZYME"/>
    <property type="match status" value="1"/>
</dbReference>
<feature type="transmembrane region" description="Helical" evidence="2">
    <location>
        <begin position="353"/>
        <end position="372"/>
    </location>
</feature>
<evidence type="ECO:0000259" key="3">
    <source>
        <dbReference type="Pfam" id="PF01478"/>
    </source>
</evidence>
<dbReference type="PANTHER" id="PTHR30487:SF0">
    <property type="entry name" value="PREPILIN LEADER PEPTIDASE_N-METHYLTRANSFERASE-RELATED"/>
    <property type="match status" value="1"/>
</dbReference>
<feature type="transmembrane region" description="Helical" evidence="2">
    <location>
        <begin position="323"/>
        <end position="341"/>
    </location>
</feature>
<dbReference type="InterPro" id="IPR050882">
    <property type="entry name" value="Prepilin_peptidase/N-MTase"/>
</dbReference>
<evidence type="ECO:0000256" key="1">
    <source>
        <dbReference type="ARBA" id="ARBA00005801"/>
    </source>
</evidence>
<gene>
    <name evidence="4" type="ORF">Q31a_07300</name>
</gene>
<dbReference type="OrthoDB" id="9789291at2"/>
<dbReference type="RefSeq" id="WP_145073998.1">
    <property type="nucleotide sequence ID" value="NZ_CP036298.1"/>
</dbReference>
<feature type="transmembrane region" description="Helical" evidence="2">
    <location>
        <begin position="80"/>
        <end position="102"/>
    </location>
</feature>
<evidence type="ECO:0000313" key="5">
    <source>
        <dbReference type="Proteomes" id="UP000318017"/>
    </source>
</evidence>
<keyword evidence="5" id="KW-1185">Reference proteome</keyword>
<accession>A0A518G1H3</accession>
<feature type="transmembrane region" description="Helical" evidence="2">
    <location>
        <begin position="12"/>
        <end position="32"/>
    </location>
</feature>
<feature type="transmembrane region" description="Helical" evidence="2">
    <location>
        <begin position="241"/>
        <end position="261"/>
    </location>
</feature>
<protein>
    <submittedName>
        <fullName evidence="4">Type IV leader peptidase family protein</fullName>
    </submittedName>
</protein>
<evidence type="ECO:0000313" key="4">
    <source>
        <dbReference type="EMBL" id="QDV22445.1"/>
    </source>
</evidence>
<keyword evidence="2" id="KW-0472">Membrane</keyword>
<dbReference type="GO" id="GO:0004190">
    <property type="term" value="F:aspartic-type endopeptidase activity"/>
    <property type="evidence" value="ECO:0007669"/>
    <property type="project" value="InterPro"/>
</dbReference>
<feature type="transmembrane region" description="Helical" evidence="2">
    <location>
        <begin position="154"/>
        <end position="174"/>
    </location>
</feature>
<proteinExistence type="inferred from homology"/>